<evidence type="ECO:0000313" key="12">
    <source>
        <dbReference type="EMBL" id="RGB81139.1"/>
    </source>
</evidence>
<evidence type="ECO:0000256" key="1">
    <source>
        <dbReference type="ARBA" id="ARBA00007164"/>
    </source>
</evidence>
<evidence type="ECO:0000313" key="11">
    <source>
        <dbReference type="EMBL" id="MSC50879.1"/>
    </source>
</evidence>
<protein>
    <submittedName>
        <fullName evidence="12">D-alanyl-D-alanine carboxypeptidase</fullName>
    </submittedName>
</protein>
<keyword evidence="6" id="KW-0961">Cell wall biogenesis/degradation</keyword>
<evidence type="ECO:0000313" key="16">
    <source>
        <dbReference type="Proteomes" id="UP000462091"/>
    </source>
</evidence>
<dbReference type="InterPro" id="IPR001967">
    <property type="entry name" value="Peptidase_S11_N"/>
</dbReference>
<dbReference type="Proteomes" id="UP000260783">
    <property type="component" value="Unassembled WGS sequence"/>
</dbReference>
<dbReference type="EMBL" id="WKQM01000004">
    <property type="protein sequence ID" value="MSC50879.1"/>
    <property type="molecule type" value="Genomic_DNA"/>
</dbReference>
<accession>A0A3E2TQZ3</accession>
<evidence type="ECO:0000256" key="7">
    <source>
        <dbReference type="PIRSR" id="PIRSR618044-1"/>
    </source>
</evidence>
<sequence length="325" mass="35482">MNIKTHSRKFAGKSAFASCYKVKALYNFAKRMRLIMKRFHRRCRRLCILAALLVLLVLFLRQNVLLDTASRHAILLDAQSGRVLAQKRADERTAPASLTKMMTVLLAIETEPDLDKQVTLPEDIFPALQTEKASMAGFVPDETVTVRDLLYGAMLPSGAECCEALAQLVSGSEENFAALMNQKAAELGMKNTHFTNATGLTDTEHYSSAADMAKLLQAALHNTTFRTIFTTEHYTTTATAQHPEGVSLTSTLLGKLDGTELPTGTRIEGGKTGYTAAAGLCLASLATVNGKEYILVTLAAPGDHGTEQYNIRDAVHVYRKLADKK</sequence>
<dbReference type="GO" id="GO:0008360">
    <property type="term" value="P:regulation of cell shape"/>
    <property type="evidence" value="ECO:0007669"/>
    <property type="project" value="UniProtKB-KW"/>
</dbReference>
<reference evidence="14 15" key="1">
    <citation type="submission" date="2018-08" db="EMBL/GenBank/DDBJ databases">
        <title>A genome reference for cultivated species of the human gut microbiota.</title>
        <authorList>
            <person name="Zou Y."/>
            <person name="Xue W."/>
            <person name="Luo G."/>
        </authorList>
    </citation>
    <scope>NUCLEOTIDE SEQUENCE [LARGE SCALE GENOMIC DNA]</scope>
    <source>
        <strain evidence="13 15">AF29-11BH</strain>
        <strain evidence="12 14">AF31-14AC</strain>
    </source>
</reference>
<reference evidence="11 16" key="2">
    <citation type="journal article" date="2019" name="Nat. Med.">
        <title>A library of human gut bacterial isolates paired with longitudinal multiomics data enables mechanistic microbiome research.</title>
        <authorList>
            <person name="Poyet M."/>
            <person name="Groussin M."/>
            <person name="Gibbons S.M."/>
            <person name="Avila-Pacheco J."/>
            <person name="Jiang X."/>
            <person name="Kearney S.M."/>
            <person name="Perrotta A.R."/>
            <person name="Berdy B."/>
            <person name="Zhao S."/>
            <person name="Lieberman T.D."/>
            <person name="Swanson P.K."/>
            <person name="Smith M."/>
            <person name="Roesemann S."/>
            <person name="Alexander J.E."/>
            <person name="Rich S.A."/>
            <person name="Livny J."/>
            <person name="Vlamakis H."/>
            <person name="Clish C."/>
            <person name="Bullock K."/>
            <person name="Deik A."/>
            <person name="Scott J."/>
            <person name="Pierce K.A."/>
            <person name="Xavier R.J."/>
            <person name="Alm E.J."/>
        </authorList>
    </citation>
    <scope>NUCLEOTIDE SEQUENCE [LARGE SCALE GENOMIC DNA]</scope>
    <source>
        <strain evidence="11 16">BIOML-B1</strain>
    </source>
</reference>
<feature type="domain" description="Peptidase S11 D-alanyl-D-alanine carboxypeptidase A N-terminal" evidence="10">
    <location>
        <begin position="67"/>
        <end position="301"/>
    </location>
</feature>
<evidence type="ECO:0000256" key="8">
    <source>
        <dbReference type="PIRSR" id="PIRSR618044-2"/>
    </source>
</evidence>
<feature type="active site" evidence="7">
    <location>
        <position position="157"/>
    </location>
</feature>
<dbReference type="Gene3D" id="3.40.710.10">
    <property type="entry name" value="DD-peptidase/beta-lactamase superfamily"/>
    <property type="match status" value="1"/>
</dbReference>
<feature type="active site" description="Proton acceptor" evidence="7">
    <location>
        <position position="100"/>
    </location>
</feature>
<dbReference type="InterPro" id="IPR018044">
    <property type="entry name" value="Peptidase_S11"/>
</dbReference>
<evidence type="ECO:0000256" key="6">
    <source>
        <dbReference type="ARBA" id="ARBA00023316"/>
    </source>
</evidence>
<dbReference type="AlphaFoldDB" id="A0A3E2TQZ3"/>
<dbReference type="InterPro" id="IPR012338">
    <property type="entry name" value="Beta-lactam/transpept-like"/>
</dbReference>
<keyword evidence="12" id="KW-0645">Protease</keyword>
<dbReference type="Proteomes" id="UP000260782">
    <property type="component" value="Unassembled WGS sequence"/>
</dbReference>
<keyword evidence="4" id="KW-0133">Cell shape</keyword>
<dbReference type="GO" id="GO:0009252">
    <property type="term" value="P:peptidoglycan biosynthetic process"/>
    <property type="evidence" value="ECO:0007669"/>
    <property type="project" value="UniProtKB-KW"/>
</dbReference>
<dbReference type="EMBL" id="QVES01000031">
    <property type="protein sequence ID" value="RGB81139.1"/>
    <property type="molecule type" value="Genomic_DNA"/>
</dbReference>
<evidence type="ECO:0000259" key="10">
    <source>
        <dbReference type="Pfam" id="PF00768"/>
    </source>
</evidence>
<comment type="similarity">
    <text evidence="1 9">Belongs to the peptidase S11 family.</text>
</comment>
<dbReference type="Proteomes" id="UP000462091">
    <property type="component" value="Unassembled WGS sequence"/>
</dbReference>
<dbReference type="EMBL" id="QVEW01000001">
    <property type="protein sequence ID" value="RGC02328.1"/>
    <property type="molecule type" value="Genomic_DNA"/>
</dbReference>
<dbReference type="GO" id="GO:0009002">
    <property type="term" value="F:serine-type D-Ala-D-Ala carboxypeptidase activity"/>
    <property type="evidence" value="ECO:0007669"/>
    <property type="project" value="InterPro"/>
</dbReference>
<dbReference type="GO" id="GO:0071555">
    <property type="term" value="P:cell wall organization"/>
    <property type="evidence" value="ECO:0007669"/>
    <property type="project" value="UniProtKB-KW"/>
</dbReference>
<dbReference type="PANTHER" id="PTHR21581:SF6">
    <property type="entry name" value="TRAFFICKING PROTEIN PARTICLE COMPLEX SUBUNIT 12"/>
    <property type="match status" value="1"/>
</dbReference>
<gene>
    <name evidence="13" type="ORF">DWZ04_00300</name>
    <name evidence="12" type="ORF">DWZ25_15125</name>
    <name evidence="11" type="ORF">GKE10_02940</name>
</gene>
<keyword evidence="12" id="KW-0121">Carboxypeptidase</keyword>
<keyword evidence="5" id="KW-0573">Peptidoglycan synthesis</keyword>
<evidence type="ECO:0000256" key="9">
    <source>
        <dbReference type="RuleBase" id="RU004016"/>
    </source>
</evidence>
<feature type="active site" description="Acyl-ester intermediate" evidence="7">
    <location>
        <position position="97"/>
    </location>
</feature>
<comment type="caution">
    <text evidence="12">The sequence shown here is derived from an EMBL/GenBank/DDBJ whole genome shotgun (WGS) entry which is preliminary data.</text>
</comment>
<evidence type="ECO:0000256" key="4">
    <source>
        <dbReference type="ARBA" id="ARBA00022960"/>
    </source>
</evidence>
<evidence type="ECO:0000313" key="15">
    <source>
        <dbReference type="Proteomes" id="UP000260783"/>
    </source>
</evidence>
<keyword evidence="2" id="KW-0732">Signal</keyword>
<evidence type="ECO:0000256" key="5">
    <source>
        <dbReference type="ARBA" id="ARBA00022984"/>
    </source>
</evidence>
<feature type="binding site" evidence="8">
    <location>
        <position position="271"/>
    </location>
    <ligand>
        <name>substrate</name>
    </ligand>
</feature>
<organism evidence="12 14">
    <name type="scientific">Faecalibacterium prausnitzii</name>
    <dbReference type="NCBI Taxonomy" id="853"/>
    <lineage>
        <taxon>Bacteria</taxon>
        <taxon>Bacillati</taxon>
        <taxon>Bacillota</taxon>
        <taxon>Clostridia</taxon>
        <taxon>Eubacteriales</taxon>
        <taxon>Oscillospiraceae</taxon>
        <taxon>Faecalibacterium</taxon>
    </lineage>
</organism>
<evidence type="ECO:0000256" key="3">
    <source>
        <dbReference type="ARBA" id="ARBA00022801"/>
    </source>
</evidence>
<name>A0A3E2TQZ3_9FIRM</name>
<dbReference type="PANTHER" id="PTHR21581">
    <property type="entry name" value="D-ALANYL-D-ALANINE CARBOXYPEPTIDASE"/>
    <property type="match status" value="1"/>
</dbReference>
<evidence type="ECO:0000313" key="13">
    <source>
        <dbReference type="EMBL" id="RGC02328.1"/>
    </source>
</evidence>
<dbReference type="GO" id="GO:0006508">
    <property type="term" value="P:proteolysis"/>
    <property type="evidence" value="ECO:0007669"/>
    <property type="project" value="InterPro"/>
</dbReference>
<dbReference type="SUPFAM" id="SSF56601">
    <property type="entry name" value="beta-lactamase/transpeptidase-like"/>
    <property type="match status" value="1"/>
</dbReference>
<dbReference type="PRINTS" id="PR00725">
    <property type="entry name" value="DADACBPTASE1"/>
</dbReference>
<proteinExistence type="inferred from homology"/>
<evidence type="ECO:0000256" key="2">
    <source>
        <dbReference type="ARBA" id="ARBA00022729"/>
    </source>
</evidence>
<dbReference type="Pfam" id="PF00768">
    <property type="entry name" value="Peptidase_S11"/>
    <property type="match status" value="1"/>
</dbReference>
<keyword evidence="3" id="KW-0378">Hydrolase</keyword>
<evidence type="ECO:0000313" key="14">
    <source>
        <dbReference type="Proteomes" id="UP000260782"/>
    </source>
</evidence>